<dbReference type="GO" id="GO:1902636">
    <property type="term" value="C:kinociliary basal body"/>
    <property type="evidence" value="ECO:0007669"/>
    <property type="project" value="TreeGrafter"/>
</dbReference>
<comment type="caution">
    <text evidence="1">The sequence shown here is derived from an EMBL/GenBank/DDBJ whole genome shotgun (WGS) entry which is preliminary data.</text>
</comment>
<dbReference type="GO" id="GO:0032502">
    <property type="term" value="P:developmental process"/>
    <property type="evidence" value="ECO:0007669"/>
    <property type="project" value="TreeGrafter"/>
</dbReference>
<gene>
    <name evidence="1" type="ORF">GIL414_LOCUS84402</name>
</gene>
<accession>A0A8S3JSF2</accession>
<proteinExistence type="predicted"/>
<sequence>TQQLILTIQGLSIHESTLFNGLLYQILTSKSYLCSKKIRSCLYFTISLAGDYTIEDLDHIETESQMFKWIQNTAERITKQILEYTCLHNGGLILCQKVIHPSVKMKLREYGIDTIDRLGRQYTPYLCYLTDSQEPWTHLEVRHEAFR</sequence>
<dbReference type="PANTHER" id="PTHR46787">
    <property type="entry name" value="SYNDROMES PUTATIVE CHAPERONIN-RELATED"/>
    <property type="match status" value="1"/>
</dbReference>
<evidence type="ECO:0000313" key="1">
    <source>
        <dbReference type="EMBL" id="CAF5221145.1"/>
    </source>
</evidence>
<reference evidence="1" key="1">
    <citation type="submission" date="2021-02" db="EMBL/GenBank/DDBJ databases">
        <authorList>
            <person name="Nowell W R."/>
        </authorList>
    </citation>
    <scope>NUCLEOTIDE SEQUENCE</scope>
</reference>
<dbReference type="GO" id="GO:0006457">
    <property type="term" value="P:protein folding"/>
    <property type="evidence" value="ECO:0007669"/>
    <property type="project" value="InterPro"/>
</dbReference>
<dbReference type="AlphaFoldDB" id="A0A8S3JSF2"/>
<dbReference type="GO" id="GO:0060271">
    <property type="term" value="P:cilium assembly"/>
    <property type="evidence" value="ECO:0007669"/>
    <property type="project" value="InterPro"/>
</dbReference>
<organism evidence="1 2">
    <name type="scientific">Rotaria magnacalcarata</name>
    <dbReference type="NCBI Taxonomy" id="392030"/>
    <lineage>
        <taxon>Eukaryota</taxon>
        <taxon>Metazoa</taxon>
        <taxon>Spiralia</taxon>
        <taxon>Gnathifera</taxon>
        <taxon>Rotifera</taxon>
        <taxon>Eurotatoria</taxon>
        <taxon>Bdelloidea</taxon>
        <taxon>Philodinida</taxon>
        <taxon>Philodinidae</taxon>
        <taxon>Rotaria</taxon>
    </lineage>
</organism>
<feature type="non-terminal residue" evidence="1">
    <location>
        <position position="1"/>
    </location>
</feature>
<dbReference type="Proteomes" id="UP000681720">
    <property type="component" value="Unassembled WGS sequence"/>
</dbReference>
<dbReference type="GO" id="GO:0005737">
    <property type="term" value="C:cytoplasm"/>
    <property type="evidence" value="ECO:0007669"/>
    <property type="project" value="TreeGrafter"/>
</dbReference>
<dbReference type="GO" id="GO:0051131">
    <property type="term" value="P:chaperone-mediated protein complex assembly"/>
    <property type="evidence" value="ECO:0007669"/>
    <property type="project" value="TreeGrafter"/>
</dbReference>
<dbReference type="GO" id="GO:0005634">
    <property type="term" value="C:nucleus"/>
    <property type="evidence" value="ECO:0007669"/>
    <property type="project" value="TreeGrafter"/>
</dbReference>
<dbReference type="GO" id="GO:0051082">
    <property type="term" value="F:unfolded protein binding"/>
    <property type="evidence" value="ECO:0007669"/>
    <property type="project" value="InterPro"/>
</dbReference>
<dbReference type="EMBL" id="CAJOBJ010366161">
    <property type="protein sequence ID" value="CAF5221145.1"/>
    <property type="molecule type" value="Genomic_DNA"/>
</dbReference>
<name>A0A8S3JSF2_9BILA</name>
<protein>
    <submittedName>
        <fullName evidence="1">Uncharacterized protein</fullName>
    </submittedName>
</protein>
<dbReference type="InterPro" id="IPR028790">
    <property type="entry name" value="MKKS"/>
</dbReference>
<evidence type="ECO:0000313" key="2">
    <source>
        <dbReference type="Proteomes" id="UP000681720"/>
    </source>
</evidence>
<dbReference type="PANTHER" id="PTHR46787:SF1">
    <property type="entry name" value="MOLECULAR CHAPERONE MKKS"/>
    <property type="match status" value="1"/>
</dbReference>